<evidence type="ECO:0000313" key="2">
    <source>
        <dbReference type="Proteomes" id="UP000824120"/>
    </source>
</evidence>
<accession>A0A9J5YAS0</accession>
<evidence type="ECO:0000313" key="1">
    <source>
        <dbReference type="EMBL" id="KAG5596648.1"/>
    </source>
</evidence>
<comment type="caution">
    <text evidence="1">The sequence shown here is derived from an EMBL/GenBank/DDBJ whole genome shotgun (WGS) entry which is preliminary data.</text>
</comment>
<name>A0A9J5YAS0_SOLCO</name>
<dbReference type="OrthoDB" id="1302764at2759"/>
<proteinExistence type="predicted"/>
<keyword evidence="2" id="KW-1185">Reference proteome</keyword>
<dbReference type="Proteomes" id="UP000824120">
    <property type="component" value="Chromosome 7"/>
</dbReference>
<reference evidence="1 2" key="1">
    <citation type="submission" date="2020-09" db="EMBL/GenBank/DDBJ databases">
        <title>De no assembly of potato wild relative species, Solanum commersonii.</title>
        <authorList>
            <person name="Cho K."/>
        </authorList>
    </citation>
    <scope>NUCLEOTIDE SEQUENCE [LARGE SCALE GENOMIC DNA]</scope>
    <source>
        <strain evidence="1">LZ3.2</strain>
        <tissue evidence="1">Leaf</tissue>
    </source>
</reference>
<dbReference type="EMBL" id="JACXVP010000007">
    <property type="protein sequence ID" value="KAG5596648.1"/>
    <property type="molecule type" value="Genomic_DNA"/>
</dbReference>
<dbReference type="AlphaFoldDB" id="A0A9J5YAS0"/>
<organism evidence="1 2">
    <name type="scientific">Solanum commersonii</name>
    <name type="common">Commerson's wild potato</name>
    <name type="synonym">Commerson's nightshade</name>
    <dbReference type="NCBI Taxonomy" id="4109"/>
    <lineage>
        <taxon>Eukaryota</taxon>
        <taxon>Viridiplantae</taxon>
        <taxon>Streptophyta</taxon>
        <taxon>Embryophyta</taxon>
        <taxon>Tracheophyta</taxon>
        <taxon>Spermatophyta</taxon>
        <taxon>Magnoliopsida</taxon>
        <taxon>eudicotyledons</taxon>
        <taxon>Gunneridae</taxon>
        <taxon>Pentapetalae</taxon>
        <taxon>asterids</taxon>
        <taxon>lamiids</taxon>
        <taxon>Solanales</taxon>
        <taxon>Solanaceae</taxon>
        <taxon>Solanoideae</taxon>
        <taxon>Solaneae</taxon>
        <taxon>Solanum</taxon>
    </lineage>
</organism>
<sequence length="81" mass="9403">MVIYQSTIMIKIEVDMTAKLPQLWIKVQYGYIPKYYNECCQQGLDEHNCWALHPELYDASDVGVKDEGKEKEMEKLGTATE</sequence>
<protein>
    <submittedName>
        <fullName evidence="1">Uncharacterized protein</fullName>
    </submittedName>
</protein>
<gene>
    <name evidence="1" type="ORF">H5410_037880</name>
</gene>